<evidence type="ECO:0000313" key="1">
    <source>
        <dbReference type="EMBL" id="SUH11363.1"/>
    </source>
</evidence>
<sequence>MAIYRLPEQLDQLSDEQSSERHNVVKTELDALNEVISYAEDRRRSTSAFQRRGYEELYRHGFGKTVVIDTEYSGRQVLRTSQATCDYASTKLGYATPNSPIGRLCRQAQIGLKSESNQWGRYTIVEIRNLLVLAVLKRHRTSRIFR</sequence>
<name>A0A379VXP2_SALET</name>
<accession>A0A379VXP2</accession>
<gene>
    <name evidence="1" type="ORF">NCTC8256_05406</name>
</gene>
<organism evidence="1 2">
    <name type="scientific">Salmonella enterica I</name>
    <dbReference type="NCBI Taxonomy" id="59201"/>
    <lineage>
        <taxon>Bacteria</taxon>
        <taxon>Pseudomonadati</taxon>
        <taxon>Pseudomonadota</taxon>
        <taxon>Gammaproteobacteria</taxon>
        <taxon>Enterobacterales</taxon>
        <taxon>Enterobacteriaceae</taxon>
        <taxon>Salmonella</taxon>
    </lineage>
</organism>
<reference evidence="1 2" key="1">
    <citation type="submission" date="2018-06" db="EMBL/GenBank/DDBJ databases">
        <authorList>
            <consortium name="Pathogen Informatics"/>
            <person name="Doyle S."/>
        </authorList>
    </citation>
    <scope>NUCLEOTIDE SEQUENCE [LARGE SCALE GENOMIC DNA]</scope>
    <source>
        <strain evidence="1 2">NCTC8256</strain>
    </source>
</reference>
<protein>
    <submittedName>
        <fullName evidence="1">Uncharacterized protein</fullName>
    </submittedName>
</protein>
<proteinExistence type="predicted"/>
<dbReference type="AlphaFoldDB" id="A0A379VXP2"/>
<evidence type="ECO:0000313" key="2">
    <source>
        <dbReference type="Proteomes" id="UP000254346"/>
    </source>
</evidence>
<dbReference type="Proteomes" id="UP000254346">
    <property type="component" value="Unassembled WGS sequence"/>
</dbReference>
<dbReference type="EMBL" id="UGXR01000001">
    <property type="protein sequence ID" value="SUH11363.1"/>
    <property type="molecule type" value="Genomic_DNA"/>
</dbReference>